<proteinExistence type="predicted"/>
<dbReference type="GO" id="GO:0016740">
    <property type="term" value="F:transferase activity"/>
    <property type="evidence" value="ECO:0007669"/>
    <property type="project" value="UniProtKB-KW"/>
</dbReference>
<protein>
    <submittedName>
        <fullName evidence="1">Sulfotransferase family protein</fullName>
    </submittedName>
</protein>
<keyword evidence="2" id="KW-1185">Reference proteome</keyword>
<evidence type="ECO:0000313" key="2">
    <source>
        <dbReference type="Proteomes" id="UP000006265"/>
    </source>
</evidence>
<gene>
    <name evidence="1" type="ORF">C731_4070</name>
</gene>
<dbReference type="Pfam" id="PF13469">
    <property type="entry name" value="Sulfotransfer_3"/>
    <property type="match status" value="1"/>
</dbReference>
<accession>K5BD18</accession>
<dbReference type="SUPFAM" id="SSF52540">
    <property type="entry name" value="P-loop containing nucleoside triphosphate hydrolases"/>
    <property type="match status" value="1"/>
</dbReference>
<dbReference type="eggNOG" id="COG0438">
    <property type="taxonomic scope" value="Bacteria"/>
</dbReference>
<name>K5BD18_MYCHD</name>
<dbReference type="InterPro" id="IPR052736">
    <property type="entry name" value="Stf3_sulfotransferase"/>
</dbReference>
<dbReference type="STRING" id="1122247.GCA_000379865_03281"/>
<dbReference type="PANTHER" id="PTHR36451">
    <property type="entry name" value="PAPS-DEPENDENT SULFOTRANSFERASE STF3"/>
    <property type="match status" value="1"/>
</dbReference>
<reference evidence="1 2" key="1">
    <citation type="journal article" date="2012" name="J. Bacteriol.">
        <title>Genome sequence of Mycobacterium hassiacum DSM 44199, a rare source of heat-stable mycobacterial proteins.</title>
        <authorList>
            <person name="Tiago I."/>
            <person name="Maranha A."/>
            <person name="Mendes V."/>
            <person name="Alarico S."/>
            <person name="Moynihan P.J."/>
            <person name="Clarke A.J."/>
            <person name="Macedo-Ribeiro S."/>
            <person name="Pereira P.J."/>
            <person name="Empadinhas N."/>
        </authorList>
    </citation>
    <scope>NUCLEOTIDE SEQUENCE [LARGE SCALE GENOMIC DNA]</scope>
    <source>
        <strain evidence="2">DSM 44199 / CIP 105218 / JCM 12690 / 3849</strain>
    </source>
</reference>
<dbReference type="Proteomes" id="UP000006265">
    <property type="component" value="Unassembled WGS sequence"/>
</dbReference>
<dbReference type="PATRIC" id="fig|1122247.3.peg.3906"/>
<dbReference type="Gene3D" id="3.40.50.300">
    <property type="entry name" value="P-loop containing nucleotide triphosphate hydrolases"/>
    <property type="match status" value="1"/>
</dbReference>
<dbReference type="OrthoDB" id="9777890at2"/>
<evidence type="ECO:0000313" key="1">
    <source>
        <dbReference type="EMBL" id="EKF21932.1"/>
    </source>
</evidence>
<sequence>MTRMHNRRTATEAAELIDEACRRSGLDDFGERDPAPALERFIDSVDQDARLADPFRTALFEQVVGYLVNRLEVEDWHKRCLDIGREQIRAPVFGVGLPRTASTLAVSLLAQDPATRSLRWWEAARPCPPPTAETQHDDPRIAEARAAYELQQQVIPELTAMVPIEPTGPMECNWVLAHQMTSMHYFVYVDAESYVRWVISDDCDMGPAYRHHRQVLQLLQWRCPPKRWNLKGPQHMFHLHALDSVYPDARFVVTHREPATVLVSLARLAETLHKVYGGGDRRRIGRFIVGLWEEGLRRLIAFRDENGNDERFFDIHFEPFMADRLGTMRAVYDWLGWEFTPAAEAGIRRWQERNPQQPNPYSAADYGLDADEIRERFSFYTTRFGVT</sequence>
<comment type="caution">
    <text evidence="1">The sequence shown here is derived from an EMBL/GenBank/DDBJ whole genome shotgun (WGS) entry which is preliminary data.</text>
</comment>
<dbReference type="AlphaFoldDB" id="K5BD18"/>
<dbReference type="EMBL" id="AMRA01000108">
    <property type="protein sequence ID" value="EKF21932.1"/>
    <property type="molecule type" value="Genomic_DNA"/>
</dbReference>
<keyword evidence="1" id="KW-0808">Transferase</keyword>
<organism evidence="1 2">
    <name type="scientific">Mycolicibacterium hassiacum (strain DSM 44199 / CIP 105218 / JCM 12690 / 3849)</name>
    <name type="common">Mycobacterium hassiacum</name>
    <dbReference type="NCBI Taxonomy" id="1122247"/>
    <lineage>
        <taxon>Bacteria</taxon>
        <taxon>Bacillati</taxon>
        <taxon>Actinomycetota</taxon>
        <taxon>Actinomycetes</taxon>
        <taxon>Mycobacteriales</taxon>
        <taxon>Mycobacteriaceae</taxon>
        <taxon>Mycolicibacterium</taxon>
    </lineage>
</organism>
<dbReference type="InterPro" id="IPR027417">
    <property type="entry name" value="P-loop_NTPase"/>
</dbReference>
<dbReference type="RefSeq" id="WP_005630936.1">
    <property type="nucleotide sequence ID" value="NZ_AMRA01000108.1"/>
</dbReference>
<dbReference type="PANTHER" id="PTHR36451:SF1">
    <property type="entry name" value="OMEGA-HYDROXY-BETA-DIHYDROMENAQUINONE-9 SULFOTRANSFERASE STF3"/>
    <property type="match status" value="1"/>
</dbReference>